<dbReference type="InterPro" id="IPR037523">
    <property type="entry name" value="VOC_core"/>
</dbReference>
<dbReference type="EMBL" id="PISD01000093">
    <property type="protein sequence ID" value="PKG25835.1"/>
    <property type="molecule type" value="Genomic_DNA"/>
</dbReference>
<name>A0A2N0Z8L2_9BACI</name>
<dbReference type="RefSeq" id="WP_066199198.1">
    <property type="nucleotide sequence ID" value="NZ_JAMAUX010000002.1"/>
</dbReference>
<dbReference type="Pfam" id="PF00903">
    <property type="entry name" value="Glyoxalase"/>
    <property type="match status" value="1"/>
</dbReference>
<dbReference type="Gene3D" id="3.10.180.10">
    <property type="entry name" value="2,3-Dihydroxybiphenyl 1,2-Dioxygenase, domain 1"/>
    <property type="match status" value="1"/>
</dbReference>
<evidence type="ECO:0000313" key="3">
    <source>
        <dbReference type="Proteomes" id="UP000233343"/>
    </source>
</evidence>
<protein>
    <submittedName>
        <fullName evidence="2">VOC family protein</fullName>
    </submittedName>
</protein>
<reference evidence="2 3" key="1">
    <citation type="journal article" date="2010" name="Int. J. Syst. Evol. Microbiol.">
        <title>Bacillus horneckiae sp. nov., isolated from a spacecraft-assembly clean room.</title>
        <authorList>
            <person name="Vaishampayan P."/>
            <person name="Probst A."/>
            <person name="Krishnamurthi S."/>
            <person name="Ghosh S."/>
            <person name="Osman S."/>
            <person name="McDowall A."/>
            <person name="Ruckmani A."/>
            <person name="Mayilraj S."/>
            <person name="Venkateswaran K."/>
        </authorList>
    </citation>
    <scope>NUCLEOTIDE SEQUENCE [LARGE SCALE GENOMIC DNA]</scope>
    <source>
        <strain evidence="3">1PO1SC</strain>
    </source>
</reference>
<proteinExistence type="predicted"/>
<evidence type="ECO:0000259" key="1">
    <source>
        <dbReference type="PROSITE" id="PS51819"/>
    </source>
</evidence>
<dbReference type="InterPro" id="IPR004360">
    <property type="entry name" value="Glyas_Fos-R_dOase_dom"/>
</dbReference>
<dbReference type="PROSITE" id="PS51819">
    <property type="entry name" value="VOC"/>
    <property type="match status" value="1"/>
</dbReference>
<dbReference type="SUPFAM" id="SSF54593">
    <property type="entry name" value="Glyoxalase/Bleomycin resistance protein/Dihydroxybiphenyl dioxygenase"/>
    <property type="match status" value="1"/>
</dbReference>
<dbReference type="CDD" id="cd06587">
    <property type="entry name" value="VOC"/>
    <property type="match status" value="1"/>
</dbReference>
<feature type="domain" description="VOC" evidence="1">
    <location>
        <begin position="3"/>
        <end position="120"/>
    </location>
</feature>
<organism evidence="2 3">
    <name type="scientific">Cytobacillus horneckiae</name>
    <dbReference type="NCBI Taxonomy" id="549687"/>
    <lineage>
        <taxon>Bacteria</taxon>
        <taxon>Bacillati</taxon>
        <taxon>Bacillota</taxon>
        <taxon>Bacilli</taxon>
        <taxon>Bacillales</taxon>
        <taxon>Bacillaceae</taxon>
        <taxon>Cytobacillus</taxon>
    </lineage>
</organism>
<dbReference type="InterPro" id="IPR029068">
    <property type="entry name" value="Glyas_Bleomycin-R_OHBP_Dase"/>
</dbReference>
<dbReference type="Proteomes" id="UP000233343">
    <property type="component" value="Unassembled WGS sequence"/>
</dbReference>
<evidence type="ECO:0000313" key="2">
    <source>
        <dbReference type="EMBL" id="PKG25835.1"/>
    </source>
</evidence>
<dbReference type="AlphaFoldDB" id="A0A2N0Z8L2"/>
<sequence>MFKVGSIFIPVTNIEKSTEWYQKNLGVKIIDHWEDGAGFYFPGSTTQLGLVQVENPQPSEFVIKGRKKNVYYNFIVQNIEEAHQYLNNHGVVTTAIEDFDGMKGFDFSDLDGNAFSVVDEDINSPFHSNNIMELQENKYQ</sequence>
<keyword evidence="3" id="KW-1185">Reference proteome</keyword>
<gene>
    <name evidence="2" type="ORF">CWS20_27265</name>
</gene>
<accession>A0A2N0Z8L2</accession>
<comment type="caution">
    <text evidence="2">The sequence shown here is derived from an EMBL/GenBank/DDBJ whole genome shotgun (WGS) entry which is preliminary data.</text>
</comment>